<name>A0A1F6DGX4_9BACT</name>
<protein>
    <submittedName>
        <fullName evidence="1">Uncharacterized protein</fullName>
    </submittedName>
</protein>
<evidence type="ECO:0000313" key="2">
    <source>
        <dbReference type="Proteomes" id="UP000176377"/>
    </source>
</evidence>
<accession>A0A1F6DGX4</accession>
<comment type="caution">
    <text evidence="1">The sequence shown here is derived from an EMBL/GenBank/DDBJ whole genome shotgun (WGS) entry which is preliminary data.</text>
</comment>
<dbReference type="Proteomes" id="UP000176377">
    <property type="component" value="Unassembled WGS sequence"/>
</dbReference>
<dbReference type="EMBL" id="MFLA01000004">
    <property type="protein sequence ID" value="OGG60655.1"/>
    <property type="molecule type" value="Genomic_DNA"/>
</dbReference>
<reference evidence="1 2" key="1">
    <citation type="journal article" date="2016" name="Nat. Commun.">
        <title>Thousands of microbial genomes shed light on interconnected biogeochemical processes in an aquifer system.</title>
        <authorList>
            <person name="Anantharaman K."/>
            <person name="Brown C.T."/>
            <person name="Hug L.A."/>
            <person name="Sharon I."/>
            <person name="Castelle C.J."/>
            <person name="Probst A.J."/>
            <person name="Thomas B.C."/>
            <person name="Singh A."/>
            <person name="Wilkins M.J."/>
            <person name="Karaoz U."/>
            <person name="Brodie E.L."/>
            <person name="Williams K.H."/>
            <person name="Hubbard S.S."/>
            <person name="Banfield J.F."/>
        </authorList>
    </citation>
    <scope>NUCLEOTIDE SEQUENCE [LARGE SCALE GENOMIC DNA]</scope>
</reference>
<sequence length="161" mass="18152">MLAMSVIDPDDVPYVRGTYSRVLLASYYGCTCDPKWLTGAYAKTMAKMLVKEANRHGLGVVGKPTIDYFGETRRERRTSGMTINITLHASGVSFDFWPEGVLTKGDQEYLGTVQKNLHYCNREIVYDDQARAFDDAVGNLLCAMHIDRFDPVDMPIDKEMP</sequence>
<evidence type="ECO:0000313" key="1">
    <source>
        <dbReference type="EMBL" id="OGG60655.1"/>
    </source>
</evidence>
<gene>
    <name evidence="1" type="ORF">A2765_03710</name>
</gene>
<dbReference type="AlphaFoldDB" id="A0A1F6DGX4"/>
<proteinExistence type="predicted"/>
<organism evidence="1 2">
    <name type="scientific">Candidatus Kaiserbacteria bacterium RIFCSPHIGHO2_01_FULL_56_24</name>
    <dbReference type="NCBI Taxonomy" id="1798487"/>
    <lineage>
        <taxon>Bacteria</taxon>
        <taxon>Candidatus Kaiseribacteriota</taxon>
    </lineage>
</organism>